<evidence type="ECO:0000256" key="12">
    <source>
        <dbReference type="RuleBase" id="RU010713"/>
    </source>
</evidence>
<evidence type="ECO:0000256" key="2">
    <source>
        <dbReference type="ARBA" id="ARBA00004651"/>
    </source>
</evidence>
<evidence type="ECO:0000313" key="13">
    <source>
        <dbReference type="EMBL" id="KAK7079094.1"/>
    </source>
</evidence>
<evidence type="ECO:0000256" key="5">
    <source>
        <dbReference type="ARBA" id="ARBA00022692"/>
    </source>
</evidence>
<comment type="subcellular location">
    <subcellularLocation>
        <location evidence="1">Cell junction</location>
        <location evidence="1">Gap junction</location>
    </subcellularLocation>
    <subcellularLocation>
        <location evidence="2 12">Cell membrane</location>
        <topology evidence="2 12">Multi-pass membrane protein</topology>
    </subcellularLocation>
</comment>
<comment type="function">
    <text evidence="12">Structural component of the gap junctions.</text>
</comment>
<keyword evidence="9 12" id="KW-0406">Ion transport</keyword>
<dbReference type="GO" id="GO:0007602">
    <property type="term" value="P:phototransduction"/>
    <property type="evidence" value="ECO:0007669"/>
    <property type="project" value="TreeGrafter"/>
</dbReference>
<dbReference type="InterPro" id="IPR000990">
    <property type="entry name" value="Innexin"/>
</dbReference>
<keyword evidence="6" id="KW-0303">Gap junction</keyword>
<evidence type="ECO:0000256" key="10">
    <source>
        <dbReference type="ARBA" id="ARBA00023136"/>
    </source>
</evidence>
<dbReference type="Proteomes" id="UP001381693">
    <property type="component" value="Unassembled WGS sequence"/>
</dbReference>
<comment type="similarity">
    <text evidence="12">Belongs to the pannexin family.</text>
</comment>
<evidence type="ECO:0000313" key="14">
    <source>
        <dbReference type="Proteomes" id="UP001381693"/>
    </source>
</evidence>
<dbReference type="GO" id="GO:0005886">
    <property type="term" value="C:plasma membrane"/>
    <property type="evidence" value="ECO:0007669"/>
    <property type="project" value="UniProtKB-SubCell"/>
</dbReference>
<organism evidence="13 14">
    <name type="scientific">Halocaridina rubra</name>
    <name type="common">Hawaiian red shrimp</name>
    <dbReference type="NCBI Taxonomy" id="373956"/>
    <lineage>
        <taxon>Eukaryota</taxon>
        <taxon>Metazoa</taxon>
        <taxon>Ecdysozoa</taxon>
        <taxon>Arthropoda</taxon>
        <taxon>Crustacea</taxon>
        <taxon>Multicrustacea</taxon>
        <taxon>Malacostraca</taxon>
        <taxon>Eumalacostraca</taxon>
        <taxon>Eucarida</taxon>
        <taxon>Decapoda</taxon>
        <taxon>Pleocyemata</taxon>
        <taxon>Caridea</taxon>
        <taxon>Atyoidea</taxon>
        <taxon>Atyidae</taxon>
        <taxon>Halocaridina</taxon>
    </lineage>
</organism>
<evidence type="ECO:0000256" key="9">
    <source>
        <dbReference type="ARBA" id="ARBA00023065"/>
    </source>
</evidence>
<dbReference type="PANTHER" id="PTHR11893">
    <property type="entry name" value="INNEXIN"/>
    <property type="match status" value="1"/>
</dbReference>
<keyword evidence="8 12" id="KW-1133">Transmembrane helix</keyword>
<dbReference type="GO" id="GO:0005243">
    <property type="term" value="F:gap junction channel activity"/>
    <property type="evidence" value="ECO:0007669"/>
    <property type="project" value="TreeGrafter"/>
</dbReference>
<protein>
    <recommendedName>
        <fullName evidence="12">Innexin</fullName>
    </recommendedName>
</protein>
<dbReference type="PRINTS" id="PR01262">
    <property type="entry name" value="INNEXIN"/>
</dbReference>
<dbReference type="Pfam" id="PF00876">
    <property type="entry name" value="Innexin"/>
    <property type="match status" value="1"/>
</dbReference>
<dbReference type="GO" id="GO:0034220">
    <property type="term" value="P:monoatomic ion transmembrane transport"/>
    <property type="evidence" value="ECO:0007669"/>
    <property type="project" value="UniProtKB-KW"/>
</dbReference>
<gene>
    <name evidence="12" type="primary">inx</name>
    <name evidence="13" type="ORF">SK128_007329</name>
</gene>
<dbReference type="GO" id="GO:0005921">
    <property type="term" value="C:gap junction"/>
    <property type="evidence" value="ECO:0007669"/>
    <property type="project" value="UniProtKB-SubCell"/>
</dbReference>
<comment type="caution">
    <text evidence="12">Lacks conserved residue(s) required for the propagation of feature annotation.</text>
</comment>
<dbReference type="AlphaFoldDB" id="A0AAN8XH60"/>
<name>A0AAN8XH60_HALRR</name>
<evidence type="ECO:0000256" key="8">
    <source>
        <dbReference type="ARBA" id="ARBA00022989"/>
    </source>
</evidence>
<comment type="caution">
    <text evidence="13">The sequence shown here is derived from an EMBL/GenBank/DDBJ whole genome shotgun (WGS) entry which is preliminary data.</text>
</comment>
<keyword evidence="4" id="KW-1003">Cell membrane</keyword>
<reference evidence="13 14" key="1">
    <citation type="submission" date="2023-11" db="EMBL/GenBank/DDBJ databases">
        <title>Halocaridina rubra genome assembly.</title>
        <authorList>
            <person name="Smith C."/>
        </authorList>
    </citation>
    <scope>NUCLEOTIDE SEQUENCE [LARGE SCALE GENOMIC DNA]</scope>
    <source>
        <strain evidence="13">EP-1</strain>
        <tissue evidence="13">Whole</tissue>
    </source>
</reference>
<accession>A0AAN8XH60</accession>
<evidence type="ECO:0000256" key="3">
    <source>
        <dbReference type="ARBA" id="ARBA00022448"/>
    </source>
</evidence>
<dbReference type="EMBL" id="JAXCGZ010007586">
    <property type="protein sequence ID" value="KAK7079094.1"/>
    <property type="molecule type" value="Genomic_DNA"/>
</dbReference>
<feature type="transmembrane region" description="Helical" evidence="12">
    <location>
        <begin position="58"/>
        <end position="85"/>
    </location>
</feature>
<keyword evidence="5 12" id="KW-0812">Transmembrane</keyword>
<keyword evidence="10 12" id="KW-0472">Membrane</keyword>
<dbReference type="PANTHER" id="PTHR11893:SF41">
    <property type="entry name" value="INNEXIN INX2"/>
    <property type="match status" value="1"/>
</dbReference>
<dbReference type="PROSITE" id="PS51013">
    <property type="entry name" value="PANNEXIN"/>
    <property type="match status" value="1"/>
</dbReference>
<keyword evidence="14" id="KW-1185">Reference proteome</keyword>
<keyword evidence="7" id="KW-0965">Cell junction</keyword>
<keyword evidence="3 12" id="KW-0813">Transport</keyword>
<sequence>MEVASLDPENRTDPMSLVFPKMAKCIFKSFGSSGTIERRDVMCLIATNIINEKIYLFLWVWLVLLLVITSIWTVYRILILLLPFLRQFILKLYVREGFSSDVSEVMRCATRSDWLLLMSLGKNMESSVFSEFIHLFAKDLRSSADTYSMDDQEKKLAI</sequence>
<keyword evidence="11 12" id="KW-0407">Ion channel</keyword>
<evidence type="ECO:0000256" key="7">
    <source>
        <dbReference type="ARBA" id="ARBA00022949"/>
    </source>
</evidence>
<proteinExistence type="inferred from homology"/>
<evidence type="ECO:0000256" key="11">
    <source>
        <dbReference type="ARBA" id="ARBA00023303"/>
    </source>
</evidence>
<evidence type="ECO:0000256" key="4">
    <source>
        <dbReference type="ARBA" id="ARBA00022475"/>
    </source>
</evidence>
<evidence type="ECO:0000256" key="1">
    <source>
        <dbReference type="ARBA" id="ARBA00004610"/>
    </source>
</evidence>
<evidence type="ECO:0000256" key="6">
    <source>
        <dbReference type="ARBA" id="ARBA00022868"/>
    </source>
</evidence>